<protein>
    <submittedName>
        <fullName evidence="1">Uncharacterized protein</fullName>
    </submittedName>
</protein>
<accession>A0A6J7WGU9</accession>
<proteinExistence type="predicted"/>
<dbReference type="EMBL" id="LR798243">
    <property type="protein sequence ID" value="CAB5214385.1"/>
    <property type="molecule type" value="Genomic_DNA"/>
</dbReference>
<organism evidence="1">
    <name type="scientific">uncultured Caudovirales phage</name>
    <dbReference type="NCBI Taxonomy" id="2100421"/>
    <lineage>
        <taxon>Viruses</taxon>
        <taxon>Duplodnaviria</taxon>
        <taxon>Heunggongvirae</taxon>
        <taxon>Uroviricota</taxon>
        <taxon>Caudoviricetes</taxon>
        <taxon>Peduoviridae</taxon>
        <taxon>Maltschvirus</taxon>
        <taxon>Maltschvirus maltsch</taxon>
    </lineage>
</organism>
<reference evidence="1" key="1">
    <citation type="submission" date="2020-05" db="EMBL/GenBank/DDBJ databases">
        <authorList>
            <person name="Chiriac C."/>
            <person name="Salcher M."/>
            <person name="Ghai R."/>
            <person name="Kavagutti S V."/>
        </authorList>
    </citation>
    <scope>NUCLEOTIDE SEQUENCE</scope>
</reference>
<sequence>MSKLKITVTDSSGQIHDRYTSQQYINGAYVGGTGGDTGQVGRQIQGQSYINGASSQQCFIIAQKGIHKFRVQDANTVKGICTLVNSPSPTAGQMNILVTLNTGAANIAAANVAGGATSTTVTIDTRTAVTGPVAFPRVGDYVIWTSPSANIGSVVQVTGVTGTTSFTIGTTGNVAASNGVSVSVNTYASRINNKFVYDFGTISSNPVKYRYHLATADATFVKVQYA</sequence>
<evidence type="ECO:0000313" key="1">
    <source>
        <dbReference type="EMBL" id="CAB5214385.1"/>
    </source>
</evidence>
<gene>
    <name evidence="1" type="ORF">UFOVP190_80</name>
</gene>
<name>A0A6J7WGU9_9CAUD</name>